<dbReference type="Proteomes" id="UP001164746">
    <property type="component" value="Chromosome 17"/>
</dbReference>
<sequence length="73" mass="8456">MHGGLPNNGEHASKIKEQLHKLELNRLATLKKIEILEKKRRKNHPDMEDKIEQLYNKVKSIDGQITDIQSLSI</sequence>
<keyword evidence="2" id="KW-1185">Reference proteome</keyword>
<accession>A0ABY7G7A3</accession>
<gene>
    <name evidence="1" type="ORF">MAR_032852</name>
</gene>
<evidence type="ECO:0000313" key="1">
    <source>
        <dbReference type="EMBL" id="WAR30310.1"/>
    </source>
</evidence>
<evidence type="ECO:0000313" key="2">
    <source>
        <dbReference type="Proteomes" id="UP001164746"/>
    </source>
</evidence>
<dbReference type="EMBL" id="CP111028">
    <property type="protein sequence ID" value="WAR30310.1"/>
    <property type="molecule type" value="Genomic_DNA"/>
</dbReference>
<name>A0ABY7G7A3_MYAAR</name>
<organism evidence="1 2">
    <name type="scientific">Mya arenaria</name>
    <name type="common">Soft-shell clam</name>
    <dbReference type="NCBI Taxonomy" id="6604"/>
    <lineage>
        <taxon>Eukaryota</taxon>
        <taxon>Metazoa</taxon>
        <taxon>Spiralia</taxon>
        <taxon>Lophotrochozoa</taxon>
        <taxon>Mollusca</taxon>
        <taxon>Bivalvia</taxon>
        <taxon>Autobranchia</taxon>
        <taxon>Heteroconchia</taxon>
        <taxon>Euheterodonta</taxon>
        <taxon>Imparidentia</taxon>
        <taxon>Neoheterodontei</taxon>
        <taxon>Myida</taxon>
        <taxon>Myoidea</taxon>
        <taxon>Myidae</taxon>
        <taxon>Mya</taxon>
    </lineage>
</organism>
<protein>
    <submittedName>
        <fullName evidence="1">Uncharacterized protein</fullName>
    </submittedName>
</protein>
<proteinExistence type="predicted"/>
<reference evidence="1" key="1">
    <citation type="submission" date="2022-11" db="EMBL/GenBank/DDBJ databases">
        <title>Centuries of genome instability and evolution in soft-shell clam transmissible cancer (bioRxiv).</title>
        <authorList>
            <person name="Hart S.F.M."/>
            <person name="Yonemitsu M.A."/>
            <person name="Giersch R.M."/>
            <person name="Beal B.F."/>
            <person name="Arriagada G."/>
            <person name="Davis B.W."/>
            <person name="Ostrander E.A."/>
            <person name="Goff S.P."/>
            <person name="Metzger M.J."/>
        </authorList>
    </citation>
    <scope>NUCLEOTIDE SEQUENCE</scope>
    <source>
        <strain evidence="1">MELC-2E11</strain>
        <tissue evidence="1">Siphon/mantle</tissue>
    </source>
</reference>